<organism evidence="1 2">
    <name type="scientific">Colocasia esculenta</name>
    <name type="common">Wild taro</name>
    <name type="synonym">Arum esculentum</name>
    <dbReference type="NCBI Taxonomy" id="4460"/>
    <lineage>
        <taxon>Eukaryota</taxon>
        <taxon>Viridiplantae</taxon>
        <taxon>Streptophyta</taxon>
        <taxon>Embryophyta</taxon>
        <taxon>Tracheophyta</taxon>
        <taxon>Spermatophyta</taxon>
        <taxon>Magnoliopsida</taxon>
        <taxon>Liliopsida</taxon>
        <taxon>Araceae</taxon>
        <taxon>Aroideae</taxon>
        <taxon>Colocasieae</taxon>
        <taxon>Colocasia</taxon>
    </lineage>
</organism>
<reference evidence="1" key="1">
    <citation type="submission" date="2017-07" db="EMBL/GenBank/DDBJ databases">
        <title>Taro Niue Genome Assembly and Annotation.</title>
        <authorList>
            <person name="Atibalentja N."/>
            <person name="Keating K."/>
            <person name="Fields C.J."/>
        </authorList>
    </citation>
    <scope>NUCLEOTIDE SEQUENCE</scope>
    <source>
        <strain evidence="1">Niue_2</strain>
        <tissue evidence="1">Leaf</tissue>
    </source>
</reference>
<keyword evidence="2" id="KW-1185">Reference proteome</keyword>
<proteinExistence type="predicted"/>
<accession>A0A843XPG5</accession>
<sequence>MSADNAHVDSEVLYGTLNVIGRLSMTPEKRLEGELQRDAYRMRTRTYSDSQLQYVVGRVSPESDSRPISPRMVKPPPSLRRIVSGIYMTERTNAAARDDPTIEKMK</sequence>
<evidence type="ECO:0000313" key="2">
    <source>
        <dbReference type="Proteomes" id="UP000652761"/>
    </source>
</evidence>
<dbReference type="AlphaFoldDB" id="A0A843XPG5"/>
<dbReference type="EMBL" id="NMUH01010730">
    <property type="protein sequence ID" value="MQM21206.1"/>
    <property type="molecule type" value="Genomic_DNA"/>
</dbReference>
<gene>
    <name evidence="1" type="ORF">Taro_054242</name>
</gene>
<comment type="caution">
    <text evidence="1">The sequence shown here is derived from an EMBL/GenBank/DDBJ whole genome shotgun (WGS) entry which is preliminary data.</text>
</comment>
<dbReference type="Proteomes" id="UP000652761">
    <property type="component" value="Unassembled WGS sequence"/>
</dbReference>
<name>A0A843XPG5_COLES</name>
<protein>
    <submittedName>
        <fullName evidence="1">Uncharacterized protein</fullName>
    </submittedName>
</protein>
<evidence type="ECO:0000313" key="1">
    <source>
        <dbReference type="EMBL" id="MQM21206.1"/>
    </source>
</evidence>